<keyword evidence="3" id="KW-1185">Reference proteome</keyword>
<dbReference type="InterPro" id="IPR003871">
    <property type="entry name" value="RFA1B/D_OB_1st"/>
</dbReference>
<dbReference type="GO" id="GO:0005737">
    <property type="term" value="C:cytoplasm"/>
    <property type="evidence" value="ECO:0000318"/>
    <property type="project" value="GO_Central"/>
</dbReference>
<name>A0A2G3AE20_CAPAN</name>
<evidence type="ECO:0000313" key="2">
    <source>
        <dbReference type="EMBL" id="PHT92475.1"/>
    </source>
</evidence>
<proteinExistence type="predicted"/>
<organism evidence="2 3">
    <name type="scientific">Capsicum annuum</name>
    <name type="common">Capsicum pepper</name>
    <dbReference type="NCBI Taxonomy" id="4072"/>
    <lineage>
        <taxon>Eukaryota</taxon>
        <taxon>Viridiplantae</taxon>
        <taxon>Streptophyta</taxon>
        <taxon>Embryophyta</taxon>
        <taxon>Tracheophyta</taxon>
        <taxon>Spermatophyta</taxon>
        <taxon>Magnoliopsida</taxon>
        <taxon>eudicotyledons</taxon>
        <taxon>Gunneridae</taxon>
        <taxon>Pentapetalae</taxon>
        <taxon>asterids</taxon>
        <taxon>lamiids</taxon>
        <taxon>Solanales</taxon>
        <taxon>Solanaceae</taxon>
        <taxon>Solanoideae</taxon>
        <taxon>Capsiceae</taxon>
        <taxon>Capsicum</taxon>
    </lineage>
</organism>
<reference evidence="2 3" key="1">
    <citation type="journal article" date="2014" name="Nat. Genet.">
        <title>Genome sequence of the hot pepper provides insights into the evolution of pungency in Capsicum species.</title>
        <authorList>
            <person name="Kim S."/>
            <person name="Park M."/>
            <person name="Yeom S.I."/>
            <person name="Kim Y.M."/>
            <person name="Lee J.M."/>
            <person name="Lee H.A."/>
            <person name="Seo E."/>
            <person name="Choi J."/>
            <person name="Cheong K."/>
            <person name="Kim K.T."/>
            <person name="Jung K."/>
            <person name="Lee G.W."/>
            <person name="Oh S.K."/>
            <person name="Bae C."/>
            <person name="Kim S.B."/>
            <person name="Lee H.Y."/>
            <person name="Kim S.Y."/>
            <person name="Kim M.S."/>
            <person name="Kang B.C."/>
            <person name="Jo Y.D."/>
            <person name="Yang H.B."/>
            <person name="Jeong H.J."/>
            <person name="Kang W.H."/>
            <person name="Kwon J.K."/>
            <person name="Shin C."/>
            <person name="Lim J.Y."/>
            <person name="Park J.H."/>
            <person name="Huh J.H."/>
            <person name="Kim J.S."/>
            <person name="Kim B.D."/>
            <person name="Cohen O."/>
            <person name="Paran I."/>
            <person name="Suh M.C."/>
            <person name="Lee S.B."/>
            <person name="Kim Y.K."/>
            <person name="Shin Y."/>
            <person name="Noh S.J."/>
            <person name="Park J."/>
            <person name="Seo Y.S."/>
            <person name="Kwon S.Y."/>
            <person name="Kim H.A."/>
            <person name="Park J.M."/>
            <person name="Kim H.J."/>
            <person name="Choi S.B."/>
            <person name="Bosland P.W."/>
            <person name="Reeves G."/>
            <person name="Jo S.H."/>
            <person name="Lee B.W."/>
            <person name="Cho H.T."/>
            <person name="Choi H.S."/>
            <person name="Lee M.S."/>
            <person name="Yu Y."/>
            <person name="Do Choi Y."/>
            <person name="Park B.S."/>
            <person name="van Deynze A."/>
            <person name="Ashrafi H."/>
            <person name="Hill T."/>
            <person name="Kim W.T."/>
            <person name="Pai H.S."/>
            <person name="Ahn H.K."/>
            <person name="Yeam I."/>
            <person name="Giovannoni J.J."/>
            <person name="Rose J.K."/>
            <person name="Sorensen I."/>
            <person name="Lee S.J."/>
            <person name="Kim R.W."/>
            <person name="Choi I.Y."/>
            <person name="Choi B.S."/>
            <person name="Lim J.S."/>
            <person name="Lee Y.H."/>
            <person name="Choi D."/>
        </authorList>
    </citation>
    <scope>NUCLEOTIDE SEQUENCE [LARGE SCALE GENOMIC DNA]</scope>
    <source>
        <strain evidence="3">cv. CM334</strain>
    </source>
</reference>
<comment type="caution">
    <text evidence="2">The sequence shown here is derived from an EMBL/GenBank/DDBJ whole genome shotgun (WGS) entry which is preliminary data.</text>
</comment>
<dbReference type="GO" id="GO:0047769">
    <property type="term" value="F:arogenate dehydratase activity"/>
    <property type="evidence" value="ECO:0000318"/>
    <property type="project" value="GO_Central"/>
</dbReference>
<sequence>MRDIRAVTSARAAEIYGLNILAKRIQSDRIQASVGTFVFTKLTEEIQEQGLYFMKNFIVIPNKAKIKINNHTMKLLFTYRTSIQKTDDLQFIKTIFKCWPFEDLINQVDVDENKLFGKYFVRNSWTASKLWINPQLHEVAEFISRMEDVCGDKFERISQLSSQNNSSISDELSSGSLEVKIIKQSIECMEDFVVENDMISTSNTPVKRSISKSESFVVEIDDDPNAQLSSSKVKRVGKMRKSHESQHLSFTMD</sequence>
<dbReference type="AlphaFoldDB" id="A0A2G3AE20"/>
<feature type="domain" description="Replication protein A 70 kDa DNA-binding subunit B/D first OB fold" evidence="1">
    <location>
        <begin position="27"/>
        <end position="85"/>
    </location>
</feature>
<dbReference type="GO" id="GO:0004664">
    <property type="term" value="F:prephenate dehydratase activity"/>
    <property type="evidence" value="ECO:0000318"/>
    <property type="project" value="GO_Central"/>
</dbReference>
<dbReference type="Gene3D" id="2.40.50.140">
    <property type="entry name" value="Nucleic acid-binding proteins"/>
    <property type="match status" value="1"/>
</dbReference>
<accession>A0A2G3AE20</accession>
<dbReference type="InterPro" id="IPR012340">
    <property type="entry name" value="NA-bd_OB-fold"/>
</dbReference>
<evidence type="ECO:0000259" key="1">
    <source>
        <dbReference type="Pfam" id="PF02721"/>
    </source>
</evidence>
<dbReference type="Proteomes" id="UP000222542">
    <property type="component" value="Unassembled WGS sequence"/>
</dbReference>
<dbReference type="Gramene" id="PHT92475">
    <property type="protein sequence ID" value="PHT92475"/>
    <property type="gene ID" value="T459_00357"/>
</dbReference>
<dbReference type="GO" id="GO:0009507">
    <property type="term" value="C:chloroplast"/>
    <property type="evidence" value="ECO:0000318"/>
    <property type="project" value="GO_Central"/>
</dbReference>
<dbReference type="Pfam" id="PF02721">
    <property type="entry name" value="DUF223"/>
    <property type="match status" value="1"/>
</dbReference>
<gene>
    <name evidence="2" type="ORF">T459_00357</name>
</gene>
<evidence type="ECO:0000313" key="3">
    <source>
        <dbReference type="Proteomes" id="UP000222542"/>
    </source>
</evidence>
<reference evidence="2 3" key="2">
    <citation type="journal article" date="2017" name="Genome Biol.">
        <title>New reference genome sequences of hot pepper reveal the massive evolution of plant disease-resistance genes by retroduplication.</title>
        <authorList>
            <person name="Kim S."/>
            <person name="Park J."/>
            <person name="Yeom S.I."/>
            <person name="Kim Y.M."/>
            <person name="Seo E."/>
            <person name="Kim K.T."/>
            <person name="Kim M.S."/>
            <person name="Lee J.M."/>
            <person name="Cheong K."/>
            <person name="Shin H.S."/>
            <person name="Kim S.B."/>
            <person name="Han K."/>
            <person name="Lee J."/>
            <person name="Park M."/>
            <person name="Lee H.A."/>
            <person name="Lee H.Y."/>
            <person name="Lee Y."/>
            <person name="Oh S."/>
            <person name="Lee J.H."/>
            <person name="Choi E."/>
            <person name="Choi E."/>
            <person name="Lee S.E."/>
            <person name="Jeon J."/>
            <person name="Kim H."/>
            <person name="Choi G."/>
            <person name="Song H."/>
            <person name="Lee J."/>
            <person name="Lee S.C."/>
            <person name="Kwon J.K."/>
            <person name="Lee H.Y."/>
            <person name="Koo N."/>
            <person name="Hong Y."/>
            <person name="Kim R.W."/>
            <person name="Kang W.H."/>
            <person name="Huh J.H."/>
            <person name="Kang B.C."/>
            <person name="Yang T.J."/>
            <person name="Lee Y.H."/>
            <person name="Bennetzen J.L."/>
            <person name="Choi D."/>
        </authorList>
    </citation>
    <scope>NUCLEOTIDE SEQUENCE [LARGE SCALE GENOMIC DNA]</scope>
    <source>
        <strain evidence="3">cv. CM334</strain>
    </source>
</reference>
<dbReference type="OMA" id="KSHESQH"/>
<dbReference type="STRING" id="4072.A0A2G3AE20"/>
<dbReference type="EMBL" id="AYRZ02000001">
    <property type="protein sequence ID" value="PHT92475.1"/>
    <property type="molecule type" value="Genomic_DNA"/>
</dbReference>
<dbReference type="GO" id="GO:0009094">
    <property type="term" value="P:L-phenylalanine biosynthetic process"/>
    <property type="evidence" value="ECO:0000318"/>
    <property type="project" value="GO_Central"/>
</dbReference>
<protein>
    <recommendedName>
        <fullName evidence="1">Replication protein A 70 kDa DNA-binding subunit B/D first OB fold domain-containing protein</fullName>
    </recommendedName>
</protein>